<feature type="compositionally biased region" description="Low complexity" evidence="2">
    <location>
        <begin position="106"/>
        <end position="139"/>
    </location>
</feature>
<gene>
    <name evidence="5" type="ORF">SAMN05421853_10843</name>
</gene>
<protein>
    <submittedName>
        <fullName evidence="5">OmpA family protein</fullName>
    </submittedName>
</protein>
<dbReference type="InterPro" id="IPR006665">
    <property type="entry name" value="OmpA-like"/>
</dbReference>
<dbReference type="GO" id="GO:0016020">
    <property type="term" value="C:membrane"/>
    <property type="evidence" value="ECO:0007669"/>
    <property type="project" value="UniProtKB-UniRule"/>
</dbReference>
<keyword evidence="1" id="KW-0472">Membrane</keyword>
<dbReference type="CDD" id="cd07185">
    <property type="entry name" value="OmpA_C-like"/>
    <property type="match status" value="1"/>
</dbReference>
<evidence type="ECO:0000259" key="4">
    <source>
        <dbReference type="PROSITE" id="PS51123"/>
    </source>
</evidence>
<dbReference type="Proteomes" id="UP000243106">
    <property type="component" value="Unassembled WGS sequence"/>
</dbReference>
<reference evidence="6" key="1">
    <citation type="submission" date="2016-10" db="EMBL/GenBank/DDBJ databases">
        <authorList>
            <person name="Varghese N."/>
            <person name="Submissions S."/>
        </authorList>
    </citation>
    <scope>NUCLEOTIDE SEQUENCE [LARGE SCALE GENOMIC DNA]</scope>
    <source>
        <strain evidence="6">JCM 10271</strain>
    </source>
</reference>
<dbReference type="PANTHER" id="PTHR30329:SF21">
    <property type="entry name" value="LIPOPROTEIN YIAD-RELATED"/>
    <property type="match status" value="1"/>
</dbReference>
<accession>A0A1I5Z6Q7</accession>
<feature type="compositionally biased region" description="Acidic residues" evidence="2">
    <location>
        <begin position="289"/>
        <end position="310"/>
    </location>
</feature>
<feature type="region of interest" description="Disordered" evidence="2">
    <location>
        <begin position="73"/>
        <end position="384"/>
    </location>
</feature>
<evidence type="ECO:0000313" key="6">
    <source>
        <dbReference type="Proteomes" id="UP000243106"/>
    </source>
</evidence>
<feature type="compositionally biased region" description="Acidic residues" evidence="2">
    <location>
        <begin position="338"/>
        <end position="348"/>
    </location>
</feature>
<evidence type="ECO:0000256" key="3">
    <source>
        <dbReference type="SAM" id="SignalP"/>
    </source>
</evidence>
<dbReference type="PANTHER" id="PTHR30329">
    <property type="entry name" value="STATOR ELEMENT OF FLAGELLAR MOTOR COMPLEX"/>
    <property type="match status" value="1"/>
</dbReference>
<sequence length="680" mass="71376">MTHRFLKTTTALVLSASLAMPAAVTAQSLDLGIDGLPPEQAIAELEAALDTPEVQAEPAVVAQIEQELQRLRAEVESNAEAEAEAEAGADANAEAEAEAAPEDSAVDASEPAEPAQPAEPETASEPAAAGEPADAADAAPTEEMEPTDDAEPTDQAAESGPVEEPADAEPMDEAPDAEPVEETADTEPADEPADAEPMDSAADAASTDEPTDAQPTDNSADAEPTDDGAAAEPTEDAADAEPMDTETMDNAADAEPTDEATETEPTDSAVSEPTDGASDDEPAQTTDAEPTDEAEEAESAEVTADTDGEAADPQASADAVSEDDAEAAAAAAASGDTEGAEVVEETVTDETARSSNEEFDTSIQQGAENAARSEDDDDDEDERNDDALRGAAAGLLGLGALAVGDLLRPNEQVVSNTGDRVVVERDGQYRVLRNDDALLRQPGNDVTTYRFDDGSTRTVVTRGDGSTIETIRSRDGRVLRRVRTTPNGDSVVLFDDTREVQQVNLQELPQTTDRRVTNFRDVDQDQLASALAAVEAQNVDRSFSLNQIRNIDPVRKLVPEVNVDTINFATGSAVIQEAEAQELSALGNAISQLIAENPGEVFLIEGHTDAVGSASYNLALSDRRAESVALALTEYFDVPPENLVIQGYGESDLLVQTEESEIQNRRAAVRRITPLLSASR</sequence>
<proteinExistence type="predicted"/>
<feature type="compositionally biased region" description="Acidic residues" evidence="2">
    <location>
        <begin position="164"/>
        <end position="197"/>
    </location>
</feature>
<dbReference type="InterPro" id="IPR036737">
    <property type="entry name" value="OmpA-like_sf"/>
</dbReference>
<dbReference type="PROSITE" id="PS51123">
    <property type="entry name" value="OMPA_2"/>
    <property type="match status" value="1"/>
</dbReference>
<dbReference type="RefSeq" id="WP_245760250.1">
    <property type="nucleotide sequence ID" value="NZ_FOXV01000008.1"/>
</dbReference>
<keyword evidence="3" id="KW-0732">Signal</keyword>
<dbReference type="EMBL" id="FOXV01000008">
    <property type="protein sequence ID" value="SFQ52152.1"/>
    <property type="molecule type" value="Genomic_DNA"/>
</dbReference>
<feature type="compositionally biased region" description="Acidic residues" evidence="2">
    <location>
        <begin position="77"/>
        <end position="105"/>
    </location>
</feature>
<keyword evidence="6" id="KW-1185">Reference proteome</keyword>
<feature type="compositionally biased region" description="Acidic residues" evidence="2">
    <location>
        <begin position="374"/>
        <end position="384"/>
    </location>
</feature>
<feature type="compositionally biased region" description="Acidic residues" evidence="2">
    <location>
        <begin position="255"/>
        <end position="265"/>
    </location>
</feature>
<dbReference type="Pfam" id="PF00691">
    <property type="entry name" value="OmpA"/>
    <property type="match status" value="1"/>
</dbReference>
<feature type="signal peptide" evidence="3">
    <location>
        <begin position="1"/>
        <end position="26"/>
    </location>
</feature>
<feature type="compositionally biased region" description="Acidic residues" evidence="2">
    <location>
        <begin position="233"/>
        <end position="247"/>
    </location>
</feature>
<name>A0A1I5Z6Q7_9RHOB</name>
<dbReference type="Gene3D" id="3.30.1330.60">
    <property type="entry name" value="OmpA-like domain"/>
    <property type="match status" value="1"/>
</dbReference>
<dbReference type="AlphaFoldDB" id="A0A1I5Z6Q7"/>
<dbReference type="InterPro" id="IPR050330">
    <property type="entry name" value="Bact_OuterMem_StrucFunc"/>
</dbReference>
<evidence type="ECO:0000256" key="2">
    <source>
        <dbReference type="SAM" id="MobiDB-lite"/>
    </source>
</evidence>
<evidence type="ECO:0000256" key="1">
    <source>
        <dbReference type="PROSITE-ProRule" id="PRU00473"/>
    </source>
</evidence>
<feature type="compositionally biased region" description="Acidic residues" evidence="2">
    <location>
        <begin position="140"/>
        <end position="152"/>
    </location>
</feature>
<dbReference type="SUPFAM" id="SSF103088">
    <property type="entry name" value="OmpA-like"/>
    <property type="match status" value="1"/>
</dbReference>
<feature type="domain" description="OmpA-like" evidence="4">
    <location>
        <begin position="555"/>
        <end position="675"/>
    </location>
</feature>
<feature type="chain" id="PRO_5017434031" evidence="3">
    <location>
        <begin position="27"/>
        <end position="680"/>
    </location>
</feature>
<feature type="compositionally biased region" description="Low complexity" evidence="2">
    <location>
        <begin position="327"/>
        <end position="337"/>
    </location>
</feature>
<evidence type="ECO:0000313" key="5">
    <source>
        <dbReference type="EMBL" id="SFQ52152.1"/>
    </source>
</evidence>
<dbReference type="STRING" id="93684.SAMN05421853_10843"/>
<organism evidence="5 6">
    <name type="scientific">Roseivivax halotolerans</name>
    <dbReference type="NCBI Taxonomy" id="93684"/>
    <lineage>
        <taxon>Bacteria</taxon>
        <taxon>Pseudomonadati</taxon>
        <taxon>Pseudomonadota</taxon>
        <taxon>Alphaproteobacteria</taxon>
        <taxon>Rhodobacterales</taxon>
        <taxon>Roseobacteraceae</taxon>
        <taxon>Roseivivax</taxon>
    </lineage>
</organism>